<accession>A0A150G2S6</accession>
<feature type="region of interest" description="Disordered" evidence="1">
    <location>
        <begin position="167"/>
        <end position="270"/>
    </location>
</feature>
<dbReference type="Proteomes" id="UP000075714">
    <property type="component" value="Unassembled WGS sequence"/>
</dbReference>
<evidence type="ECO:0000313" key="2">
    <source>
        <dbReference type="EMBL" id="KXZ44179.1"/>
    </source>
</evidence>
<feature type="compositionally biased region" description="Gly residues" evidence="1">
    <location>
        <begin position="167"/>
        <end position="194"/>
    </location>
</feature>
<feature type="compositionally biased region" description="Gly residues" evidence="1">
    <location>
        <begin position="374"/>
        <end position="388"/>
    </location>
</feature>
<dbReference type="EMBL" id="LSYV01000072">
    <property type="protein sequence ID" value="KXZ44179.1"/>
    <property type="molecule type" value="Genomic_DNA"/>
</dbReference>
<reference evidence="3" key="1">
    <citation type="journal article" date="2016" name="Nat. Commun.">
        <title>The Gonium pectorale genome demonstrates co-option of cell cycle regulation during the evolution of multicellularity.</title>
        <authorList>
            <person name="Hanschen E.R."/>
            <person name="Marriage T.N."/>
            <person name="Ferris P.J."/>
            <person name="Hamaji T."/>
            <person name="Toyoda A."/>
            <person name="Fujiyama A."/>
            <person name="Neme R."/>
            <person name="Noguchi H."/>
            <person name="Minakuchi Y."/>
            <person name="Suzuki M."/>
            <person name="Kawai-Toyooka H."/>
            <person name="Smith D.R."/>
            <person name="Sparks H."/>
            <person name="Anderson J."/>
            <person name="Bakaric R."/>
            <person name="Luria V."/>
            <person name="Karger A."/>
            <person name="Kirschner M.W."/>
            <person name="Durand P.M."/>
            <person name="Michod R.E."/>
            <person name="Nozaki H."/>
            <person name="Olson B.J."/>
        </authorList>
    </citation>
    <scope>NUCLEOTIDE SEQUENCE [LARGE SCALE GENOMIC DNA]</scope>
    <source>
        <strain evidence="3">NIES-2863</strain>
    </source>
</reference>
<evidence type="ECO:0000313" key="3">
    <source>
        <dbReference type="Proteomes" id="UP000075714"/>
    </source>
</evidence>
<feature type="compositionally biased region" description="Low complexity" evidence="1">
    <location>
        <begin position="88"/>
        <end position="98"/>
    </location>
</feature>
<name>A0A150G2S6_GONPE</name>
<comment type="caution">
    <text evidence="2">The sequence shown here is derived from an EMBL/GenBank/DDBJ whole genome shotgun (WGS) entry which is preliminary data.</text>
</comment>
<evidence type="ECO:0000256" key="1">
    <source>
        <dbReference type="SAM" id="MobiDB-lite"/>
    </source>
</evidence>
<feature type="compositionally biased region" description="Low complexity" evidence="1">
    <location>
        <begin position="569"/>
        <end position="588"/>
    </location>
</feature>
<feature type="compositionally biased region" description="Polar residues" evidence="1">
    <location>
        <begin position="414"/>
        <end position="441"/>
    </location>
</feature>
<dbReference type="AlphaFoldDB" id="A0A150G2S6"/>
<proteinExistence type="predicted"/>
<organism evidence="2 3">
    <name type="scientific">Gonium pectorale</name>
    <name type="common">Green alga</name>
    <dbReference type="NCBI Taxonomy" id="33097"/>
    <lineage>
        <taxon>Eukaryota</taxon>
        <taxon>Viridiplantae</taxon>
        <taxon>Chlorophyta</taxon>
        <taxon>core chlorophytes</taxon>
        <taxon>Chlorophyceae</taxon>
        <taxon>CS clade</taxon>
        <taxon>Chlamydomonadales</taxon>
        <taxon>Volvocaceae</taxon>
        <taxon>Gonium</taxon>
    </lineage>
</organism>
<protein>
    <submittedName>
        <fullName evidence="2">Uncharacterized protein</fullName>
    </submittedName>
</protein>
<feature type="compositionally biased region" description="Gly residues" evidence="1">
    <location>
        <begin position="99"/>
        <end position="114"/>
    </location>
</feature>
<gene>
    <name evidence="2" type="ORF">GPECTOR_71g540</name>
</gene>
<feature type="compositionally biased region" description="Gly residues" evidence="1">
    <location>
        <begin position="632"/>
        <end position="647"/>
    </location>
</feature>
<feature type="region of interest" description="Disordered" evidence="1">
    <location>
        <begin position="88"/>
        <end position="114"/>
    </location>
</feature>
<feature type="compositionally biased region" description="Gly residues" evidence="1">
    <location>
        <begin position="209"/>
        <end position="220"/>
    </location>
</feature>
<feature type="compositionally biased region" description="Low complexity" evidence="1">
    <location>
        <begin position="481"/>
        <end position="514"/>
    </location>
</feature>
<sequence>MAPAPMPPEPVARYDPALLASLPPLHTVPSPGRLEAAVSGLRHQLQDSVASLSALSALSSLGALSCLQPALEPTAAVAAALVEAAAQQPRPATPAAHGADGGGGDGRAGGAGGTAGGGGEVVILTHQAVEQLVVGTARASIAVALDAWLRQTGGLQWTLGVAAHPDGAGGSSSAGGDVGTGCDAGGEGGGGGGGGDDDGTGPCAEAGRAGAGDEGLGGVEEVGSRDGGSATDAASDQGGMAAGAEGSPGDAGGIAPERSGGSSGSGSRGGDWQYLELYPTRVLTAAEWEAEQRGAAAGVPPPAHPTGREGAEVGAEGAGPSSGTRWYRFEAAVPGSHSSAMPGGTSSGLARPPNPGAAQRPAGEGQDPPMAGAGTDGGRGTESEGSGGPLLRPPAYSASRQATSASRDEMRLGSGSSTEHGMAGSDTSGGISAGDSASQVEALSGRTDGEAEGGRVAFGGRRSTSGSNSAPSFQGTEVPQSSSTSGASGDDGPQPAPKAVDAAAAAGNQLLAPMPHLPPAPRGLERRGGSASAAFRGTSVSDADGSDADGSDDAVTVEVAPPDAEGRQRPPSFRSRPPAGAAGSISGGDVETREAAPLGEEASERSLGTSFSFTGLPLPAELVTPRGVVAAGSGGGSTSGGGGGRGGTLPLLRPQSRSAAEGGESRFGGLPPL</sequence>
<feature type="region of interest" description="Disordered" evidence="1">
    <location>
        <begin position="292"/>
        <end position="673"/>
    </location>
</feature>
<feature type="compositionally biased region" description="Polar residues" evidence="1">
    <location>
        <begin position="462"/>
        <end position="480"/>
    </location>
</feature>
<keyword evidence="3" id="KW-1185">Reference proteome</keyword>